<protein>
    <submittedName>
        <fullName evidence="2">NAD-dependent epimerase/dehydratase family protein</fullName>
    </submittedName>
</protein>
<dbReference type="InterPro" id="IPR036291">
    <property type="entry name" value="NAD(P)-bd_dom_sf"/>
</dbReference>
<accession>A0A6H0S3T4</accession>
<dbReference type="InterPro" id="IPR016040">
    <property type="entry name" value="NAD(P)-bd_dom"/>
</dbReference>
<dbReference type="Proteomes" id="UP000501849">
    <property type="component" value="Chromosome"/>
</dbReference>
<dbReference type="AlphaFoldDB" id="A0A6H0S3T4"/>
<reference evidence="2 3" key="1">
    <citation type="submission" date="2019-04" db="EMBL/GenBank/DDBJ databases">
        <title>Draft, Whole-Genome Sequence of the Anthracene-degrading Mycobacterium frederiksbergense LB501T, Isolated from a Polycyclic Aromatic Hydrocarbon (PAH)-Contaminated Soil.</title>
        <authorList>
            <person name="Augelletti F."/>
        </authorList>
    </citation>
    <scope>NUCLEOTIDE SEQUENCE [LARGE SCALE GENOMIC DNA]</scope>
    <source>
        <strain evidence="2 3">LB 501T</strain>
    </source>
</reference>
<evidence type="ECO:0000313" key="2">
    <source>
        <dbReference type="EMBL" id="QIV82153.1"/>
    </source>
</evidence>
<dbReference type="GO" id="GO:0044877">
    <property type="term" value="F:protein-containing complex binding"/>
    <property type="evidence" value="ECO:0007669"/>
    <property type="project" value="TreeGrafter"/>
</dbReference>
<dbReference type="EMBL" id="CP038799">
    <property type="protein sequence ID" value="QIV82153.1"/>
    <property type="molecule type" value="Genomic_DNA"/>
</dbReference>
<keyword evidence="3" id="KW-1185">Reference proteome</keyword>
<feature type="domain" description="NAD(P)-binding" evidence="1">
    <location>
        <begin position="44"/>
        <end position="176"/>
    </location>
</feature>
<dbReference type="Gene3D" id="3.40.50.720">
    <property type="entry name" value="NAD(P)-binding Rossmann-like Domain"/>
    <property type="match status" value="1"/>
</dbReference>
<dbReference type="Pfam" id="PF13460">
    <property type="entry name" value="NAD_binding_10"/>
    <property type="match status" value="1"/>
</dbReference>
<dbReference type="KEGG" id="mfre:EXE63_15670"/>
<dbReference type="InterPro" id="IPR051207">
    <property type="entry name" value="ComplexI_NDUFA9_subunit"/>
</dbReference>
<evidence type="ECO:0000259" key="1">
    <source>
        <dbReference type="Pfam" id="PF13460"/>
    </source>
</evidence>
<name>A0A6H0S3T4_9MYCO</name>
<organism evidence="2 3">
    <name type="scientific">Mycolicibacterium frederiksbergense</name>
    <dbReference type="NCBI Taxonomy" id="117567"/>
    <lineage>
        <taxon>Bacteria</taxon>
        <taxon>Bacillati</taxon>
        <taxon>Actinomycetota</taxon>
        <taxon>Actinomycetes</taxon>
        <taxon>Mycobacteriales</taxon>
        <taxon>Mycobacteriaceae</taxon>
        <taxon>Mycolicibacterium</taxon>
    </lineage>
</organism>
<dbReference type="PANTHER" id="PTHR12126">
    <property type="entry name" value="NADH-UBIQUINONE OXIDOREDUCTASE 39 KDA SUBUNIT-RELATED"/>
    <property type="match status" value="1"/>
</dbReference>
<dbReference type="SUPFAM" id="SSF51735">
    <property type="entry name" value="NAD(P)-binding Rossmann-fold domains"/>
    <property type="match status" value="1"/>
</dbReference>
<sequence>MKITVIGATGQIGRQVIPLLTAAGHDVTGASRQTGVDAAIGSGLDEALRDADVVIDVLNSPTLEDDAALAFFTATSSNLTVAAKKAGVQHYVLLSIVGVDGLLGGGYLRGKVVQEKAVAASGLPYTIVRATQFHELTELITGSLIVGAEVHAPDALIQPIASAEVAVVLARIATEPPADGVHDVGGPDKLTFAEMARIVLDHQGNDLPTVVDSAATYFGTPVTENSLVTDDDAERGSTRLSEWLGAR</sequence>
<gene>
    <name evidence="2" type="ORF">EXE63_15670</name>
</gene>
<dbReference type="PANTHER" id="PTHR12126:SF11">
    <property type="entry name" value="NADH DEHYDROGENASE [UBIQUINONE] 1 ALPHA SUBCOMPLEX SUBUNIT 9, MITOCHONDRIAL"/>
    <property type="match status" value="1"/>
</dbReference>
<proteinExistence type="predicted"/>
<dbReference type="RefSeq" id="WP_168142679.1">
    <property type="nucleotide sequence ID" value="NZ_CP038799.1"/>
</dbReference>
<evidence type="ECO:0000313" key="3">
    <source>
        <dbReference type="Proteomes" id="UP000501849"/>
    </source>
</evidence>